<name>A0ABP8ZNM5_9ACTN</name>
<dbReference type="Proteomes" id="UP001501147">
    <property type="component" value="Unassembled WGS sequence"/>
</dbReference>
<feature type="compositionally biased region" description="Low complexity" evidence="1">
    <location>
        <begin position="1"/>
        <end position="15"/>
    </location>
</feature>
<evidence type="ECO:0000313" key="2">
    <source>
        <dbReference type="EMBL" id="GAA4761401.1"/>
    </source>
</evidence>
<protein>
    <submittedName>
        <fullName evidence="2">Uncharacterized protein</fullName>
    </submittedName>
</protein>
<gene>
    <name evidence="2" type="ORF">GCM10023329_03390</name>
</gene>
<sequence>MKLGEAAPSGGAVAAADDRSAPGGPAADGEAVDGIVAGSSDGRTVLCATFCAVVRIRAMKRAELRSVGSRQYSAGTAPRSSAVPRIPFDAPAGMTEGACRCAVPLRFTHAPPCEGCEPAMA</sequence>
<reference evidence="3" key="1">
    <citation type="journal article" date="2019" name="Int. J. Syst. Evol. Microbiol.">
        <title>The Global Catalogue of Microorganisms (GCM) 10K type strain sequencing project: providing services to taxonomists for standard genome sequencing and annotation.</title>
        <authorList>
            <consortium name="The Broad Institute Genomics Platform"/>
            <consortium name="The Broad Institute Genome Sequencing Center for Infectious Disease"/>
            <person name="Wu L."/>
            <person name="Ma J."/>
        </authorList>
    </citation>
    <scope>NUCLEOTIDE SEQUENCE [LARGE SCALE GENOMIC DNA]</scope>
    <source>
        <strain evidence="3">JCM 18324</strain>
    </source>
</reference>
<organism evidence="2 3">
    <name type="scientific">Streptomyces sanyensis</name>
    <dbReference type="NCBI Taxonomy" id="568869"/>
    <lineage>
        <taxon>Bacteria</taxon>
        <taxon>Bacillati</taxon>
        <taxon>Actinomycetota</taxon>
        <taxon>Actinomycetes</taxon>
        <taxon>Kitasatosporales</taxon>
        <taxon>Streptomycetaceae</taxon>
        <taxon>Streptomyces</taxon>
    </lineage>
</organism>
<feature type="region of interest" description="Disordered" evidence="1">
    <location>
        <begin position="67"/>
        <end position="86"/>
    </location>
</feature>
<evidence type="ECO:0000313" key="3">
    <source>
        <dbReference type="Proteomes" id="UP001501147"/>
    </source>
</evidence>
<accession>A0ABP8ZNM5</accession>
<comment type="caution">
    <text evidence="2">The sequence shown here is derived from an EMBL/GenBank/DDBJ whole genome shotgun (WGS) entry which is preliminary data.</text>
</comment>
<feature type="region of interest" description="Disordered" evidence="1">
    <location>
        <begin position="1"/>
        <end position="31"/>
    </location>
</feature>
<keyword evidence="3" id="KW-1185">Reference proteome</keyword>
<dbReference type="EMBL" id="BAABJV010000001">
    <property type="protein sequence ID" value="GAA4761401.1"/>
    <property type="molecule type" value="Genomic_DNA"/>
</dbReference>
<proteinExistence type="predicted"/>
<evidence type="ECO:0000256" key="1">
    <source>
        <dbReference type="SAM" id="MobiDB-lite"/>
    </source>
</evidence>